<comment type="caution">
    <text evidence="1">The sequence shown here is derived from an EMBL/GenBank/DDBJ whole genome shotgun (WGS) entry which is preliminary data.</text>
</comment>
<dbReference type="Proteomes" id="UP000798662">
    <property type="component" value="Chromosome 3"/>
</dbReference>
<name>A0ACC3CGE8_PYRYE</name>
<evidence type="ECO:0000313" key="1">
    <source>
        <dbReference type="EMBL" id="KAK1869004.1"/>
    </source>
</evidence>
<protein>
    <submittedName>
        <fullName evidence="1">Uncharacterized protein</fullName>
    </submittedName>
</protein>
<organism evidence="1 2">
    <name type="scientific">Pyropia yezoensis</name>
    <name type="common">Susabi-nori</name>
    <name type="synonym">Porphyra yezoensis</name>
    <dbReference type="NCBI Taxonomy" id="2788"/>
    <lineage>
        <taxon>Eukaryota</taxon>
        <taxon>Rhodophyta</taxon>
        <taxon>Bangiophyceae</taxon>
        <taxon>Bangiales</taxon>
        <taxon>Bangiaceae</taxon>
        <taxon>Pyropia</taxon>
    </lineage>
</organism>
<sequence length="100" mass="10343">MATAAPISLTGGTLSAVLFDMDGTLVDVDSFHYEAYADTLQAMEPGWNGGARITRDFYAARMSGRQNQVLLVRLLYYCSSVGLVAVGVGGGGGVAGGMFG</sequence>
<dbReference type="EMBL" id="CM020620">
    <property type="protein sequence ID" value="KAK1869004.1"/>
    <property type="molecule type" value="Genomic_DNA"/>
</dbReference>
<reference evidence="1" key="1">
    <citation type="submission" date="2019-11" db="EMBL/GenBank/DDBJ databases">
        <title>Nori genome reveals adaptations in red seaweeds to the harsh intertidal environment.</title>
        <authorList>
            <person name="Wang D."/>
            <person name="Mao Y."/>
        </authorList>
    </citation>
    <scope>NUCLEOTIDE SEQUENCE</scope>
    <source>
        <tissue evidence="1">Gametophyte</tissue>
    </source>
</reference>
<keyword evidence="2" id="KW-1185">Reference proteome</keyword>
<accession>A0ACC3CGE8</accession>
<gene>
    <name evidence="1" type="ORF">I4F81_011486</name>
</gene>
<proteinExistence type="predicted"/>
<evidence type="ECO:0000313" key="2">
    <source>
        <dbReference type="Proteomes" id="UP000798662"/>
    </source>
</evidence>